<reference evidence="2 3" key="1">
    <citation type="submission" date="2015-01" db="EMBL/GenBank/DDBJ databases">
        <title>Evolution of Trichinella species and genotypes.</title>
        <authorList>
            <person name="Korhonen P.K."/>
            <person name="Edoardo P."/>
            <person name="Giuseppe L.R."/>
            <person name="Gasser R.B."/>
        </authorList>
    </citation>
    <scope>NUCLEOTIDE SEQUENCE [LARGE SCALE GENOMIC DNA]</scope>
    <source>
        <strain evidence="2">ISS3</strain>
    </source>
</reference>
<name>A0A0V1C080_TRISP</name>
<dbReference type="AlphaFoldDB" id="A0A0V1C080"/>
<gene>
    <name evidence="2" type="ORF">T01_6954</name>
</gene>
<proteinExistence type="predicted"/>
<keyword evidence="3" id="KW-1185">Reference proteome</keyword>
<evidence type="ECO:0000313" key="2">
    <source>
        <dbReference type="EMBL" id="KRY42703.1"/>
    </source>
</evidence>
<protein>
    <submittedName>
        <fullName evidence="2">Uncharacterized protein</fullName>
    </submittedName>
</protein>
<feature type="chain" id="PRO_5012294558" evidence="1">
    <location>
        <begin position="16"/>
        <end position="87"/>
    </location>
</feature>
<dbReference type="InParanoid" id="A0A0V1C080"/>
<comment type="caution">
    <text evidence="2">The sequence shown here is derived from an EMBL/GenBank/DDBJ whole genome shotgun (WGS) entry which is preliminary data.</text>
</comment>
<evidence type="ECO:0000313" key="3">
    <source>
        <dbReference type="Proteomes" id="UP000054776"/>
    </source>
</evidence>
<accession>A0A0V1C080</accession>
<dbReference type="Proteomes" id="UP000054776">
    <property type="component" value="Unassembled WGS sequence"/>
</dbReference>
<feature type="signal peptide" evidence="1">
    <location>
        <begin position="1"/>
        <end position="15"/>
    </location>
</feature>
<keyword evidence="1" id="KW-0732">Signal</keyword>
<dbReference type="EMBL" id="JYDH01000003">
    <property type="protein sequence ID" value="KRY42703.1"/>
    <property type="molecule type" value="Genomic_DNA"/>
</dbReference>
<organism evidence="2 3">
    <name type="scientific">Trichinella spiralis</name>
    <name type="common">Trichina worm</name>
    <dbReference type="NCBI Taxonomy" id="6334"/>
    <lineage>
        <taxon>Eukaryota</taxon>
        <taxon>Metazoa</taxon>
        <taxon>Ecdysozoa</taxon>
        <taxon>Nematoda</taxon>
        <taxon>Enoplea</taxon>
        <taxon>Dorylaimia</taxon>
        <taxon>Trichinellida</taxon>
        <taxon>Trichinellidae</taxon>
        <taxon>Trichinella</taxon>
    </lineage>
</organism>
<evidence type="ECO:0000256" key="1">
    <source>
        <dbReference type="SAM" id="SignalP"/>
    </source>
</evidence>
<sequence length="87" mass="9768">MDGLLLFIKAIIVLADDCNWPASATSSNNINNLNLFIFVSLNKFNTETCVLIHNKKENKTSVIYETSFNDASLLQSKSYPIIIKKKS</sequence>